<accession>A0A420HZV3</accession>
<keyword evidence="1" id="KW-1133">Transmembrane helix</keyword>
<comment type="caution">
    <text evidence="2">The sequence shown here is derived from an EMBL/GenBank/DDBJ whole genome shotgun (WGS) entry which is preliminary data.</text>
</comment>
<dbReference type="Gene3D" id="3.10.450.30">
    <property type="entry name" value="Microbial ribonucleases"/>
    <property type="match status" value="1"/>
</dbReference>
<organism evidence="2 3">
    <name type="scientific">Erysiphe neolycopersici</name>
    <dbReference type="NCBI Taxonomy" id="212602"/>
    <lineage>
        <taxon>Eukaryota</taxon>
        <taxon>Fungi</taxon>
        <taxon>Dikarya</taxon>
        <taxon>Ascomycota</taxon>
        <taxon>Pezizomycotina</taxon>
        <taxon>Leotiomycetes</taxon>
        <taxon>Erysiphales</taxon>
        <taxon>Erysiphaceae</taxon>
        <taxon>Erysiphe</taxon>
    </lineage>
</organism>
<keyword evidence="1" id="KW-0812">Transmembrane</keyword>
<dbReference type="AlphaFoldDB" id="A0A420HZV3"/>
<dbReference type="OrthoDB" id="5425539at2759"/>
<reference evidence="2 3" key="1">
    <citation type="journal article" date="2018" name="BMC Genomics">
        <title>Comparative genome analyses reveal sequence features reflecting distinct modes of host-adaptation between dicot and monocot powdery mildew.</title>
        <authorList>
            <person name="Wu Y."/>
            <person name="Ma X."/>
            <person name="Pan Z."/>
            <person name="Kale S.D."/>
            <person name="Song Y."/>
            <person name="King H."/>
            <person name="Zhang Q."/>
            <person name="Presley C."/>
            <person name="Deng X."/>
            <person name="Wei C.I."/>
            <person name="Xiao S."/>
        </authorList>
    </citation>
    <scope>NUCLEOTIDE SEQUENCE [LARGE SCALE GENOMIC DNA]</scope>
    <source>
        <strain evidence="2">UMSG2</strain>
    </source>
</reference>
<gene>
    <name evidence="2" type="ORF">OnM2_05882</name>
</gene>
<proteinExistence type="predicted"/>
<name>A0A420HZV3_9PEZI</name>
<sequence>MRSFLYIYYFGFSLLSAVALSSSKLIKRDSNQDVFGLTKVGYRCGDKLFQKYELYAANLKSCNAYLKNSKNIKCQDGLCQTDKSTFRDVKFPGSKFDYLKAFRDPPFLLYPIMRNELQLYEDGKKMQPGTERLVMNRNCEIISVLTENDQGITVCETVVKSRFTLSRDASFKHLLT</sequence>
<dbReference type="EMBL" id="MCFK01002919">
    <property type="protein sequence ID" value="RKF62966.1"/>
    <property type="molecule type" value="Genomic_DNA"/>
</dbReference>
<protein>
    <submittedName>
        <fullName evidence="2">Uncharacterized protein</fullName>
    </submittedName>
</protein>
<evidence type="ECO:0000313" key="2">
    <source>
        <dbReference type="EMBL" id="RKF62966.1"/>
    </source>
</evidence>
<evidence type="ECO:0000256" key="1">
    <source>
        <dbReference type="SAM" id="Phobius"/>
    </source>
</evidence>
<feature type="transmembrane region" description="Helical" evidence="1">
    <location>
        <begin position="6"/>
        <end position="26"/>
    </location>
</feature>
<keyword evidence="3" id="KW-1185">Reference proteome</keyword>
<keyword evidence="1" id="KW-0472">Membrane</keyword>
<evidence type="ECO:0000313" key="3">
    <source>
        <dbReference type="Proteomes" id="UP000286134"/>
    </source>
</evidence>
<dbReference type="Proteomes" id="UP000286134">
    <property type="component" value="Unassembled WGS sequence"/>
</dbReference>